<dbReference type="Pfam" id="PF00672">
    <property type="entry name" value="HAMP"/>
    <property type="match status" value="1"/>
</dbReference>
<comment type="caution">
    <text evidence="7">The sequence shown here is derived from an EMBL/GenBank/DDBJ whole genome shotgun (WGS) entry which is preliminary data.</text>
</comment>
<dbReference type="Proteomes" id="UP000253034">
    <property type="component" value="Unassembled WGS sequence"/>
</dbReference>
<feature type="transmembrane region" description="Helical" evidence="5">
    <location>
        <begin position="12"/>
        <end position="34"/>
    </location>
</feature>
<dbReference type="Gene3D" id="6.10.340.10">
    <property type="match status" value="1"/>
</dbReference>
<dbReference type="CDD" id="cd06225">
    <property type="entry name" value="HAMP"/>
    <property type="match status" value="1"/>
</dbReference>
<keyword evidence="8" id="KW-1185">Reference proteome</keyword>
<evidence type="ECO:0000256" key="5">
    <source>
        <dbReference type="SAM" id="Phobius"/>
    </source>
</evidence>
<organism evidence="7 8">
    <name type="scientific">Anaerobacterium chartisolvens</name>
    <dbReference type="NCBI Taxonomy" id="1297424"/>
    <lineage>
        <taxon>Bacteria</taxon>
        <taxon>Bacillati</taxon>
        <taxon>Bacillota</taxon>
        <taxon>Clostridia</taxon>
        <taxon>Eubacteriales</taxon>
        <taxon>Oscillospiraceae</taxon>
        <taxon>Anaerobacterium</taxon>
    </lineage>
</organism>
<dbReference type="InterPro" id="IPR036890">
    <property type="entry name" value="HATPase_C_sf"/>
</dbReference>
<feature type="transmembrane region" description="Helical" evidence="5">
    <location>
        <begin position="285"/>
        <end position="304"/>
    </location>
</feature>
<dbReference type="Pfam" id="PF02518">
    <property type="entry name" value="HATPase_c"/>
    <property type="match status" value="1"/>
</dbReference>
<dbReference type="AlphaFoldDB" id="A0A369ALC9"/>
<keyword evidence="4 7" id="KW-0418">Kinase</keyword>
<gene>
    <name evidence="7" type="ORF">DFR58_13217</name>
</gene>
<keyword evidence="5" id="KW-0472">Membrane</keyword>
<evidence type="ECO:0000256" key="4">
    <source>
        <dbReference type="ARBA" id="ARBA00022777"/>
    </source>
</evidence>
<comment type="subcellular location">
    <subcellularLocation>
        <location evidence="1">Membrane</location>
    </subcellularLocation>
</comment>
<dbReference type="SUPFAM" id="SSF158472">
    <property type="entry name" value="HAMP domain-like"/>
    <property type="match status" value="1"/>
</dbReference>
<accession>A0A369ALC9</accession>
<proteinExistence type="predicted"/>
<sequence>MQLKLRHGFFNSIRFKLIIGVLIFLMPFVMLLAYNNFYAINAIREQVAASNKNVVGLYLNQIDSNLSEIDKYLADLAGTDTDISQIESYSNEDESVLANVRLKIKISKDILLYKYIDGLFIYSMPKREFILAKNGADYSNAFNDPKTSIKNIIERNPHPNSFFAEGWMVEQVDEKYYFVRILKKGNTYVGSWIEADQLLAQINDGNFGVNGISVFVTEHGEPMNYSQHILANGIDLKQNFQKHYLTGIEHKFLVVGEKSEEGSFSIAAITQDSKILTGYPYIERIVIFVAAATLILMPIYLFVLRKTVLIPINRILTVMKRIRKGNLKVRIEQFKTSEEFLLLNETFNDMLTQIQNLKIDIYEEKITRQKAELEHLQLQVKPHFFLNTLNIMNTLARTKNYELLQEMSMCLVEYFRYMFRSNTPFVFLKDELRHVKNYIRIQEMRFPKSLSTKIDIPEFLMDASVPPLIIHTFVENTIKHSVTLDEPIQLSIKVSVIDRNEKDYIRIIIQDTGKGFAEDIIGKIQAGHKIIDEQGEHIGIRNVQRRLSILYEGQAEFICTNSEGGGAIIEMLLPKNI</sequence>
<reference evidence="7 8" key="1">
    <citation type="submission" date="2018-07" db="EMBL/GenBank/DDBJ databases">
        <title>Genomic Encyclopedia of Type Strains, Phase IV (KMG-IV): sequencing the most valuable type-strain genomes for metagenomic binning, comparative biology and taxonomic classification.</title>
        <authorList>
            <person name="Goeker M."/>
        </authorList>
    </citation>
    <scope>NUCLEOTIDE SEQUENCE [LARGE SCALE GENOMIC DNA]</scope>
    <source>
        <strain evidence="7 8">DSM 27016</strain>
    </source>
</reference>
<keyword evidence="2" id="KW-0597">Phosphoprotein</keyword>
<keyword evidence="3" id="KW-0808">Transferase</keyword>
<dbReference type="InterPro" id="IPR003594">
    <property type="entry name" value="HATPase_dom"/>
</dbReference>
<dbReference type="InterPro" id="IPR003660">
    <property type="entry name" value="HAMP_dom"/>
</dbReference>
<dbReference type="InterPro" id="IPR010559">
    <property type="entry name" value="Sig_transdc_His_kin_internal"/>
</dbReference>
<evidence type="ECO:0000256" key="3">
    <source>
        <dbReference type="ARBA" id="ARBA00022679"/>
    </source>
</evidence>
<dbReference type="GO" id="GO:0000155">
    <property type="term" value="F:phosphorelay sensor kinase activity"/>
    <property type="evidence" value="ECO:0007669"/>
    <property type="project" value="InterPro"/>
</dbReference>
<dbReference type="EMBL" id="QPJT01000032">
    <property type="protein sequence ID" value="RCX09923.1"/>
    <property type="molecule type" value="Genomic_DNA"/>
</dbReference>
<name>A0A369ALC9_9FIRM</name>
<dbReference type="Pfam" id="PF06580">
    <property type="entry name" value="His_kinase"/>
    <property type="match status" value="1"/>
</dbReference>
<dbReference type="InterPro" id="IPR050640">
    <property type="entry name" value="Bact_2-comp_sensor_kinase"/>
</dbReference>
<evidence type="ECO:0000313" key="8">
    <source>
        <dbReference type="Proteomes" id="UP000253034"/>
    </source>
</evidence>
<evidence type="ECO:0000256" key="2">
    <source>
        <dbReference type="ARBA" id="ARBA00022553"/>
    </source>
</evidence>
<dbReference type="Gene3D" id="3.30.565.10">
    <property type="entry name" value="Histidine kinase-like ATPase, C-terminal domain"/>
    <property type="match status" value="1"/>
</dbReference>
<dbReference type="SMART" id="SM00304">
    <property type="entry name" value="HAMP"/>
    <property type="match status" value="1"/>
</dbReference>
<evidence type="ECO:0000256" key="1">
    <source>
        <dbReference type="ARBA" id="ARBA00004370"/>
    </source>
</evidence>
<protein>
    <submittedName>
        <fullName evidence="7">Two-component system sensor histidine kinase YesM</fullName>
    </submittedName>
</protein>
<dbReference type="GO" id="GO:0016020">
    <property type="term" value="C:membrane"/>
    <property type="evidence" value="ECO:0007669"/>
    <property type="project" value="UniProtKB-SubCell"/>
</dbReference>
<dbReference type="OrthoDB" id="759642at2"/>
<dbReference type="SUPFAM" id="SSF55874">
    <property type="entry name" value="ATPase domain of HSP90 chaperone/DNA topoisomerase II/histidine kinase"/>
    <property type="match status" value="1"/>
</dbReference>
<keyword evidence="5" id="KW-1133">Transmembrane helix</keyword>
<dbReference type="PROSITE" id="PS50885">
    <property type="entry name" value="HAMP"/>
    <property type="match status" value="1"/>
</dbReference>
<feature type="domain" description="HAMP" evidence="6">
    <location>
        <begin position="306"/>
        <end position="359"/>
    </location>
</feature>
<keyword evidence="5" id="KW-0812">Transmembrane</keyword>
<dbReference type="PANTHER" id="PTHR34220:SF7">
    <property type="entry name" value="SENSOR HISTIDINE KINASE YPDA"/>
    <property type="match status" value="1"/>
</dbReference>
<dbReference type="PANTHER" id="PTHR34220">
    <property type="entry name" value="SENSOR HISTIDINE KINASE YPDA"/>
    <property type="match status" value="1"/>
</dbReference>
<evidence type="ECO:0000259" key="6">
    <source>
        <dbReference type="PROSITE" id="PS50885"/>
    </source>
</evidence>
<evidence type="ECO:0000313" key="7">
    <source>
        <dbReference type="EMBL" id="RCX09923.1"/>
    </source>
</evidence>